<evidence type="ECO:0000313" key="3">
    <source>
        <dbReference type="Proteomes" id="UP000652231"/>
    </source>
</evidence>
<dbReference type="GO" id="GO:0004803">
    <property type="term" value="F:transposase activity"/>
    <property type="evidence" value="ECO:0007669"/>
    <property type="project" value="InterPro"/>
</dbReference>
<accession>A0A8J2Y880</accession>
<name>A0A8J2Y880_9FLAO</name>
<dbReference type="RefSeq" id="WP_188439421.1">
    <property type="nucleotide sequence ID" value="NZ_BMGK01000002.1"/>
</dbReference>
<dbReference type="SMART" id="SM01321">
    <property type="entry name" value="Y1_Tnp"/>
    <property type="match status" value="1"/>
</dbReference>
<dbReference type="EMBL" id="BMGK01000002">
    <property type="protein sequence ID" value="GGD85119.1"/>
    <property type="molecule type" value="Genomic_DNA"/>
</dbReference>
<evidence type="ECO:0000313" key="2">
    <source>
        <dbReference type="EMBL" id="GGD85119.1"/>
    </source>
</evidence>
<dbReference type="InterPro" id="IPR036515">
    <property type="entry name" value="Transposase_17_sf"/>
</dbReference>
<reference evidence="2" key="2">
    <citation type="submission" date="2020-09" db="EMBL/GenBank/DDBJ databases">
        <authorList>
            <person name="Sun Q."/>
            <person name="Zhou Y."/>
        </authorList>
    </citation>
    <scope>NUCLEOTIDE SEQUENCE</scope>
    <source>
        <strain evidence="2">CGMCC 1.12924</strain>
    </source>
</reference>
<dbReference type="AlphaFoldDB" id="A0A8J2Y880"/>
<organism evidence="2 3">
    <name type="scientific">Planktosalinus lacus</name>
    <dbReference type="NCBI Taxonomy" id="1526573"/>
    <lineage>
        <taxon>Bacteria</taxon>
        <taxon>Pseudomonadati</taxon>
        <taxon>Bacteroidota</taxon>
        <taxon>Flavobacteriia</taxon>
        <taxon>Flavobacteriales</taxon>
        <taxon>Flavobacteriaceae</taxon>
        <taxon>Planktosalinus</taxon>
    </lineage>
</organism>
<dbReference type="GO" id="GO:0003677">
    <property type="term" value="F:DNA binding"/>
    <property type="evidence" value="ECO:0007669"/>
    <property type="project" value="InterPro"/>
</dbReference>
<dbReference type="PANTHER" id="PTHR34322">
    <property type="entry name" value="TRANSPOSASE, Y1_TNP DOMAIN-CONTAINING"/>
    <property type="match status" value="1"/>
</dbReference>
<feature type="domain" description="Transposase IS200-like" evidence="1">
    <location>
        <begin position="9"/>
        <end position="148"/>
    </location>
</feature>
<comment type="caution">
    <text evidence="2">The sequence shown here is derived from an EMBL/GenBank/DDBJ whole genome shotgun (WGS) entry which is preliminary data.</text>
</comment>
<protein>
    <recommendedName>
        <fullName evidence="1">Transposase IS200-like domain-containing protein</fullName>
    </recommendedName>
</protein>
<dbReference type="SUPFAM" id="SSF143422">
    <property type="entry name" value="Transposase IS200-like"/>
    <property type="match status" value="1"/>
</dbReference>
<proteinExistence type="predicted"/>
<dbReference type="GO" id="GO:0006313">
    <property type="term" value="P:DNA transposition"/>
    <property type="evidence" value="ECO:0007669"/>
    <property type="project" value="InterPro"/>
</dbReference>
<dbReference type="InterPro" id="IPR002686">
    <property type="entry name" value="Transposase_17"/>
</dbReference>
<evidence type="ECO:0000259" key="1">
    <source>
        <dbReference type="SMART" id="SM01321"/>
    </source>
</evidence>
<reference evidence="2" key="1">
    <citation type="journal article" date="2014" name="Int. J. Syst. Evol. Microbiol.">
        <title>Complete genome sequence of Corynebacterium casei LMG S-19264T (=DSM 44701T), isolated from a smear-ripened cheese.</title>
        <authorList>
            <consortium name="US DOE Joint Genome Institute (JGI-PGF)"/>
            <person name="Walter F."/>
            <person name="Albersmeier A."/>
            <person name="Kalinowski J."/>
            <person name="Ruckert C."/>
        </authorList>
    </citation>
    <scope>NUCLEOTIDE SEQUENCE</scope>
    <source>
        <strain evidence="2">CGMCC 1.12924</strain>
    </source>
</reference>
<dbReference type="Gene3D" id="3.30.70.1290">
    <property type="entry name" value="Transposase IS200-like"/>
    <property type="match status" value="1"/>
</dbReference>
<gene>
    <name evidence="2" type="ORF">GCM10011312_06460</name>
</gene>
<sequence>MQDTKAILEPENTYHIYNRANGNEQLFLSDDNYRYFLKKYDEYISPIVDTFCYCLMPNHFHFLVRVKKEAVLNEYFKDKIERANSNLQGFKNLECLISRQFSNFFNAYAKAFNKQHNRKGNLFMHTFKRKVITDENYLRKLIHYIHFNPIKAGLTQRAEEWKYCSYKSIISSNAPTLLKEEVVDYFGDMEHFKYCHKYPSNLTLSGFQTQAQPLKG</sequence>
<dbReference type="PANTHER" id="PTHR34322:SF2">
    <property type="entry name" value="TRANSPOSASE IS200-LIKE DOMAIN-CONTAINING PROTEIN"/>
    <property type="match status" value="1"/>
</dbReference>
<dbReference type="Proteomes" id="UP000652231">
    <property type="component" value="Unassembled WGS sequence"/>
</dbReference>
<keyword evidence="3" id="KW-1185">Reference proteome</keyword>